<evidence type="ECO:0000313" key="8">
    <source>
        <dbReference type="EMBL" id="WNH02186.1"/>
    </source>
</evidence>
<dbReference type="InterPro" id="IPR007156">
    <property type="entry name" value="MamQ_LemA"/>
</dbReference>
<comment type="similarity">
    <text evidence="2">Belongs to the LemA family.</text>
</comment>
<evidence type="ECO:0000256" key="6">
    <source>
        <dbReference type="SAM" id="Coils"/>
    </source>
</evidence>
<evidence type="ECO:0000313" key="9">
    <source>
        <dbReference type="Proteomes" id="UP001300348"/>
    </source>
</evidence>
<evidence type="ECO:0000256" key="1">
    <source>
        <dbReference type="ARBA" id="ARBA00004167"/>
    </source>
</evidence>
<keyword evidence="3 7" id="KW-0812">Transmembrane</keyword>
<dbReference type="RefSeq" id="WP_189758991.1">
    <property type="nucleotide sequence ID" value="NZ_CAWPOC010000195.1"/>
</dbReference>
<proteinExistence type="inferred from homology"/>
<feature type="coiled-coil region" evidence="6">
    <location>
        <begin position="114"/>
        <end position="141"/>
    </location>
</feature>
<keyword evidence="4 7" id="KW-1133">Transmembrane helix</keyword>
<dbReference type="Pfam" id="PF04011">
    <property type="entry name" value="LemA"/>
    <property type="match status" value="1"/>
</dbReference>
<dbReference type="PANTHER" id="PTHR34478">
    <property type="entry name" value="PROTEIN LEMA"/>
    <property type="match status" value="1"/>
</dbReference>
<gene>
    <name evidence="8" type="ORF">QL112_000045</name>
</gene>
<dbReference type="SUPFAM" id="SSF140478">
    <property type="entry name" value="LemA-like"/>
    <property type="match status" value="1"/>
</dbReference>
<dbReference type="PANTHER" id="PTHR34478:SF1">
    <property type="entry name" value="PROTEIN LEMA"/>
    <property type="match status" value="1"/>
</dbReference>
<dbReference type="EMBL" id="CP133647">
    <property type="protein sequence ID" value="WNH02186.1"/>
    <property type="molecule type" value="Genomic_DNA"/>
</dbReference>
<evidence type="ECO:0000256" key="7">
    <source>
        <dbReference type="SAM" id="Phobius"/>
    </source>
</evidence>
<dbReference type="GeneID" id="88853901"/>
<evidence type="ECO:0000256" key="2">
    <source>
        <dbReference type="ARBA" id="ARBA00008854"/>
    </source>
</evidence>
<protein>
    <submittedName>
        <fullName evidence="8">LemA family protein</fullName>
    </submittedName>
</protein>
<reference evidence="8 9" key="1">
    <citation type="journal article" date="2023" name="Access Microbiol">
        <title>The genome of a steinernematid-associated Pseudomonas piscis bacterium encodes the biosynthesis of insect toxins.</title>
        <authorList>
            <person name="Awori R.M."/>
            <person name="Hendre P."/>
            <person name="Amugune N.O."/>
        </authorList>
    </citation>
    <scope>NUCLEOTIDE SEQUENCE [LARGE SCALE GENOMIC DNA]</scope>
    <source>
        <strain evidence="8 9">97</strain>
    </source>
</reference>
<name>A0ABY9XHZ2_9GAMM</name>
<evidence type="ECO:0000256" key="5">
    <source>
        <dbReference type="ARBA" id="ARBA00023136"/>
    </source>
</evidence>
<organism evidence="8 9">
    <name type="scientific">Xenorhabdus griffiniae</name>
    <dbReference type="NCBI Taxonomy" id="351672"/>
    <lineage>
        <taxon>Bacteria</taxon>
        <taxon>Pseudomonadati</taxon>
        <taxon>Pseudomonadota</taxon>
        <taxon>Gammaproteobacteria</taxon>
        <taxon>Enterobacterales</taxon>
        <taxon>Morganellaceae</taxon>
        <taxon>Xenorhabdus</taxon>
    </lineage>
</organism>
<evidence type="ECO:0000256" key="4">
    <source>
        <dbReference type="ARBA" id="ARBA00022989"/>
    </source>
</evidence>
<dbReference type="Proteomes" id="UP001300348">
    <property type="component" value="Chromosome"/>
</dbReference>
<accession>A0ABY9XHZ2</accession>
<sequence>MNPLMIATFIIIILSVLLFYYLNDIYNKVVTLKNYTEKAFANIDVLLKQRADEIPGLLRITEQAMSHQKALLLELAELREHYFASPYINQKIEINNKITHVLQNINLLIENYPHLQALKNLHKLQNRIASLENKIADRREFFNESVALYNTGIQTFPNLIFAKILGYQPRTMLDISITDE</sequence>
<keyword evidence="5 7" id="KW-0472">Membrane</keyword>
<feature type="transmembrane region" description="Helical" evidence="7">
    <location>
        <begin position="6"/>
        <end position="23"/>
    </location>
</feature>
<keyword evidence="6" id="KW-0175">Coiled coil</keyword>
<keyword evidence="9" id="KW-1185">Reference proteome</keyword>
<dbReference type="InterPro" id="IPR023353">
    <property type="entry name" value="LemA-like_dom_sf"/>
</dbReference>
<dbReference type="Gene3D" id="1.20.1440.20">
    <property type="entry name" value="LemA-like domain"/>
    <property type="match status" value="1"/>
</dbReference>
<comment type="subcellular location">
    <subcellularLocation>
        <location evidence="1">Membrane</location>
        <topology evidence="1">Single-pass membrane protein</topology>
    </subcellularLocation>
</comment>
<evidence type="ECO:0000256" key="3">
    <source>
        <dbReference type="ARBA" id="ARBA00022692"/>
    </source>
</evidence>